<keyword evidence="2" id="KW-0433">Leucine-rich repeat</keyword>
<dbReference type="Proteomes" id="UP000284702">
    <property type="component" value="Unassembled WGS sequence"/>
</dbReference>
<keyword evidence="5" id="KW-0966">Cell projection</keyword>
<evidence type="ECO:0000256" key="3">
    <source>
        <dbReference type="ARBA" id="ARBA00022737"/>
    </source>
</evidence>
<dbReference type="VEuPathDB" id="FungiDB:H257_01899"/>
<evidence type="ECO:0000313" key="7">
    <source>
        <dbReference type="Proteomes" id="UP000284702"/>
    </source>
</evidence>
<evidence type="ECO:0008006" key="8">
    <source>
        <dbReference type="Google" id="ProtNLM"/>
    </source>
</evidence>
<dbReference type="InterPro" id="IPR001611">
    <property type="entry name" value="Leu-rich_rpt"/>
</dbReference>
<reference evidence="6" key="1">
    <citation type="submission" date="2018-07" db="EMBL/GenBank/DDBJ databases">
        <title>Annotation of Aphanomyces astaci genome assembly.</title>
        <authorList>
            <person name="Studholme D.J."/>
        </authorList>
    </citation>
    <scope>NUCLEOTIDE SEQUENCE [LARGE SCALE GENOMIC DNA]</scope>
    <source>
        <strain evidence="6">Pc</strain>
    </source>
</reference>
<dbReference type="Gene3D" id="3.80.10.10">
    <property type="entry name" value="Ribonuclease Inhibitor"/>
    <property type="match status" value="1"/>
</dbReference>
<evidence type="ECO:0000256" key="4">
    <source>
        <dbReference type="ARBA" id="ARBA00023069"/>
    </source>
</evidence>
<evidence type="ECO:0000256" key="2">
    <source>
        <dbReference type="ARBA" id="ARBA00022614"/>
    </source>
</evidence>
<sequence>MNTRLQRICRLEPVAHTLTRLCLADQELTKLEALCLPHLRQLLLQNNRIEIIENLDGFVDYLDKLANLPNLCSLSLADEHYGINPITAETGYKIFVVNQLKQVRILDGLEIQSTDQRFAEDEYMQRVHLLFTFDDTALMFYELLGSFRALEDVVTKGRKAMADEHARHQLMREKHTTALHHKLQSLQQDYLAQLDSLITQSDALFELLERRAVAEEEQALAVAQLQTSATTFHHVADSSPDFRYIASLFEARHRTDDDVDWKVLQLYKCHTSLRQQPFSPDGKPSPSVPLFLAGQAALVHSFFTDNVLPPSSWLASDPAIATIGHADHCHMLVCHVASTVQVHEVHVEGGAWDEQLLVHTERHATLWTKVHFHMHSRVTSVVYLPPAAPSTSCPSTVDVIPVYYAVCAATPCTVDEAELQRLLHDAGHPPSVGGAACGTDKDTADALLQQCQARMRKEVEAYQRHLWDDLQPDRIRVPEDVQSLQQALDHLRSHIQEEQDTQVCTHLIFVHALTALTELP</sequence>
<dbReference type="SUPFAM" id="SSF52058">
    <property type="entry name" value="L domain-like"/>
    <property type="match status" value="1"/>
</dbReference>
<evidence type="ECO:0000256" key="1">
    <source>
        <dbReference type="ARBA" id="ARBA00004138"/>
    </source>
</evidence>
<name>A0A3R7XR13_APHAT</name>
<gene>
    <name evidence="6" type="ORF">B5M09_002666</name>
</gene>
<dbReference type="Pfam" id="PF14580">
    <property type="entry name" value="LRR_9"/>
    <property type="match status" value="1"/>
</dbReference>
<proteinExistence type="predicted"/>
<evidence type="ECO:0000313" key="6">
    <source>
        <dbReference type="EMBL" id="RQM11373.1"/>
    </source>
</evidence>
<comment type="caution">
    <text evidence="6">The sequence shown here is derived from an EMBL/GenBank/DDBJ whole genome shotgun (WGS) entry which is preliminary data.</text>
</comment>
<dbReference type="PROSITE" id="PS51450">
    <property type="entry name" value="LRR"/>
    <property type="match status" value="1"/>
</dbReference>
<dbReference type="AlphaFoldDB" id="A0A3R7XR13"/>
<keyword evidence="4" id="KW-0969">Cilium</keyword>
<keyword evidence="7" id="KW-1185">Reference proteome</keyword>
<dbReference type="InterPro" id="IPR032675">
    <property type="entry name" value="LRR_dom_sf"/>
</dbReference>
<keyword evidence="3" id="KW-0677">Repeat</keyword>
<protein>
    <recommendedName>
        <fullName evidence="8">U2A'/phosphoprotein 32 family A C-terminal domain-containing protein</fullName>
    </recommendedName>
</protein>
<dbReference type="EMBL" id="MZMZ02005967">
    <property type="protein sequence ID" value="RQM11373.1"/>
    <property type="molecule type" value="Genomic_DNA"/>
</dbReference>
<comment type="subcellular location">
    <subcellularLocation>
        <location evidence="1">Cell projection</location>
        <location evidence="1">Cilium</location>
    </subcellularLocation>
</comment>
<dbReference type="InterPro" id="IPR050576">
    <property type="entry name" value="Cilia_flagella_integrity"/>
</dbReference>
<dbReference type="PANTHER" id="PTHR45973:SF9">
    <property type="entry name" value="LEUCINE-RICH REPEAT-CONTAINING PROTEIN 46"/>
    <property type="match status" value="1"/>
</dbReference>
<evidence type="ECO:0000256" key="5">
    <source>
        <dbReference type="ARBA" id="ARBA00023273"/>
    </source>
</evidence>
<organism evidence="6 7">
    <name type="scientific">Aphanomyces astaci</name>
    <name type="common">Crayfish plague agent</name>
    <dbReference type="NCBI Taxonomy" id="112090"/>
    <lineage>
        <taxon>Eukaryota</taxon>
        <taxon>Sar</taxon>
        <taxon>Stramenopiles</taxon>
        <taxon>Oomycota</taxon>
        <taxon>Saprolegniomycetes</taxon>
        <taxon>Saprolegniales</taxon>
        <taxon>Verrucalvaceae</taxon>
        <taxon>Aphanomyces</taxon>
    </lineage>
</organism>
<accession>A0A3R7XR13</accession>
<dbReference type="PANTHER" id="PTHR45973">
    <property type="entry name" value="PROTEIN PHOSPHATASE 1 REGULATORY SUBUNIT SDS22-RELATED"/>
    <property type="match status" value="1"/>
</dbReference>